<evidence type="ECO:0000313" key="1">
    <source>
        <dbReference type="EMBL" id="SPH23952.1"/>
    </source>
</evidence>
<evidence type="ECO:0000313" key="2">
    <source>
        <dbReference type="Proteomes" id="UP000244924"/>
    </source>
</evidence>
<dbReference type="EMBL" id="OMOQ01000002">
    <property type="protein sequence ID" value="SPH23952.1"/>
    <property type="molecule type" value="Genomic_DNA"/>
</dbReference>
<gene>
    <name evidence="1" type="ORF">DEA8626_03029</name>
</gene>
<dbReference type="RefSeq" id="WP_108854015.1">
    <property type="nucleotide sequence ID" value="NZ_OMOQ01000002.1"/>
</dbReference>
<protein>
    <submittedName>
        <fullName evidence="1">Uncharacterized protein</fullName>
    </submittedName>
</protein>
<dbReference type="OrthoDB" id="9027184at2"/>
<dbReference type="Proteomes" id="UP000244924">
    <property type="component" value="Unassembled WGS sequence"/>
</dbReference>
<name>A0A2R8BKL7_9RHOB</name>
<proteinExistence type="predicted"/>
<keyword evidence="2" id="KW-1185">Reference proteome</keyword>
<reference evidence="1 2" key="1">
    <citation type="submission" date="2018-03" db="EMBL/GenBank/DDBJ databases">
        <authorList>
            <person name="Keele B.F."/>
        </authorList>
    </citation>
    <scope>NUCLEOTIDE SEQUENCE [LARGE SCALE GENOMIC DNA]</scope>
    <source>
        <strain evidence="1 2">CECT 8626</strain>
    </source>
</reference>
<organism evidence="1 2">
    <name type="scientific">Albidovulum aquaemixtae</name>
    <dbReference type="NCBI Taxonomy" id="1542388"/>
    <lineage>
        <taxon>Bacteria</taxon>
        <taxon>Pseudomonadati</taxon>
        <taxon>Pseudomonadota</taxon>
        <taxon>Alphaproteobacteria</taxon>
        <taxon>Rhodobacterales</taxon>
        <taxon>Paracoccaceae</taxon>
        <taxon>Albidovulum</taxon>
    </lineage>
</organism>
<accession>A0A2R8BKL7</accession>
<dbReference type="AlphaFoldDB" id="A0A2R8BKL7"/>
<sequence length="629" mass="67906">MRNTLIPELDDTDFEALVEEARSLIPEIAPEWTDFNLHDPGITIIDLLAWLVDQQIYRIGHVGPSLKRAFTRLMGIAPRPARQAVFDVWPTVEGLPLREFEAGQVARSDDLPDGRFMVAEDVRLTGAKIEEIWLVTDKGRKPLGKGLTEGRNALRLPPADGGGPLALELELKHPIAAGERPVALGVIVEGARAAERSDAPVPNGSGEDYFALSPGRPDWDPVIVEERRVSNDGWIAHEVTDRSFGLTRSGVIRFQPAKTGESKWFRLRLTESFRPGSVVLRRIGFDVVTLAEGWRDVEEAIGFGTGLPDQVLEFPTADIAGGEGRIALESPEAWSLVDGFAASGPEDRHAVADAEAGTIRLGNDLNGRVLAIGEQLRHKPLIRTSGGAGNVARGLRWMVSGRLIGENLEAGTGGRDADCLDALIARARSAAATRMAAMDEATLRALIGAAGLGLARFEVIPRYRPGAAAKGAWTIIIIPDRAEGTVPGTPRADVIDAVARTLDPARLLGERIFVTPPIYRDIDIRLEAVCASSSDLKELKARLTALFNARFSDIARGNEVAPWPVGRDITIGDLRALAGLVEDVRHFRSAEVSGPGGVVTKDGDVIRLGPRDLPRLRSLEIVPVREGTA</sequence>